<dbReference type="Gene3D" id="1.10.10.10">
    <property type="entry name" value="Winged helix-like DNA-binding domain superfamily/Winged helix DNA-binding domain"/>
    <property type="match status" value="1"/>
</dbReference>
<evidence type="ECO:0000256" key="1">
    <source>
        <dbReference type="ARBA" id="ARBA00023015"/>
    </source>
</evidence>
<evidence type="ECO:0000313" key="5">
    <source>
        <dbReference type="EMBL" id="RDV04678.1"/>
    </source>
</evidence>
<dbReference type="SUPFAM" id="SSF48008">
    <property type="entry name" value="GntR ligand-binding domain-like"/>
    <property type="match status" value="1"/>
</dbReference>
<evidence type="ECO:0000313" key="6">
    <source>
        <dbReference type="Proteomes" id="UP000263993"/>
    </source>
</evidence>
<dbReference type="Gene3D" id="1.20.120.530">
    <property type="entry name" value="GntR ligand-binding domain-like"/>
    <property type="match status" value="1"/>
</dbReference>
<evidence type="ECO:0000256" key="3">
    <source>
        <dbReference type="ARBA" id="ARBA00023163"/>
    </source>
</evidence>
<dbReference type="PANTHER" id="PTHR43537">
    <property type="entry name" value="TRANSCRIPTIONAL REGULATOR, GNTR FAMILY"/>
    <property type="match status" value="1"/>
</dbReference>
<name>A0A371BAR9_9BRAD</name>
<dbReference type="Pfam" id="PF00392">
    <property type="entry name" value="GntR"/>
    <property type="match status" value="1"/>
</dbReference>
<dbReference type="PROSITE" id="PS50949">
    <property type="entry name" value="HTH_GNTR"/>
    <property type="match status" value="1"/>
</dbReference>
<dbReference type="InterPro" id="IPR011711">
    <property type="entry name" value="GntR_C"/>
</dbReference>
<dbReference type="SUPFAM" id="SSF46785">
    <property type="entry name" value="Winged helix' DNA-binding domain"/>
    <property type="match status" value="1"/>
</dbReference>
<accession>A0A371BAR9</accession>
<dbReference type="InterPro" id="IPR000524">
    <property type="entry name" value="Tscrpt_reg_HTH_GntR"/>
</dbReference>
<dbReference type="GO" id="GO:0003700">
    <property type="term" value="F:DNA-binding transcription factor activity"/>
    <property type="evidence" value="ECO:0007669"/>
    <property type="project" value="InterPro"/>
</dbReference>
<sequence>MRIGLRPNTWIGPNTVRDPLDRTSMRVAAVAAPIRTQVAEMLRNAIISQRFEPNQRLVEKDLCEMLGVSRPSVREALRELEAEGLIRTVPNRGPVVAKLEVQEAIGIYQIRGVLEALAAKLFCQNATDAQIGELQVQAKRVEAAYKAGDIDAIISTKAAFYAVLLEGAQNPLIPNFLRLINARIIQLRRYSLSSKERMKASIHEIHEIMDAIKRRDEDAAFKASMQHIQAAAKAGIEKLSREAEQKLSEKAS</sequence>
<proteinExistence type="predicted"/>
<dbReference type="SMART" id="SM00345">
    <property type="entry name" value="HTH_GNTR"/>
    <property type="match status" value="1"/>
</dbReference>
<dbReference type="EMBL" id="QRGO01000001">
    <property type="protein sequence ID" value="RDV04678.1"/>
    <property type="molecule type" value="Genomic_DNA"/>
</dbReference>
<evidence type="ECO:0000256" key="2">
    <source>
        <dbReference type="ARBA" id="ARBA00023125"/>
    </source>
</evidence>
<dbReference type="CDD" id="cd07377">
    <property type="entry name" value="WHTH_GntR"/>
    <property type="match status" value="1"/>
</dbReference>
<keyword evidence="1" id="KW-0805">Transcription regulation</keyword>
<dbReference type="PRINTS" id="PR00035">
    <property type="entry name" value="HTHGNTR"/>
</dbReference>
<dbReference type="SMART" id="SM00895">
    <property type="entry name" value="FCD"/>
    <property type="match status" value="1"/>
</dbReference>
<dbReference type="PANTHER" id="PTHR43537:SF24">
    <property type="entry name" value="GLUCONATE OPERON TRANSCRIPTIONAL REPRESSOR"/>
    <property type="match status" value="1"/>
</dbReference>
<feature type="domain" description="HTH gntR-type" evidence="4">
    <location>
        <begin position="32"/>
        <end position="99"/>
    </location>
</feature>
<keyword evidence="2" id="KW-0238">DNA-binding</keyword>
<dbReference type="InterPro" id="IPR036390">
    <property type="entry name" value="WH_DNA-bd_sf"/>
</dbReference>
<dbReference type="OrthoDB" id="9788098at2"/>
<reference evidence="6" key="1">
    <citation type="submission" date="2018-08" db="EMBL/GenBank/DDBJ databases">
        <authorList>
            <person name="Kim S.-J."/>
            <person name="Jung G.-Y."/>
        </authorList>
    </citation>
    <scope>NUCLEOTIDE SEQUENCE [LARGE SCALE GENOMIC DNA]</scope>
    <source>
        <strain evidence="6">GY_H</strain>
    </source>
</reference>
<dbReference type="RefSeq" id="WP_115516703.1">
    <property type="nucleotide sequence ID" value="NZ_QRGO01000001.1"/>
</dbReference>
<dbReference type="InterPro" id="IPR008920">
    <property type="entry name" value="TF_FadR/GntR_C"/>
</dbReference>
<dbReference type="Pfam" id="PF07729">
    <property type="entry name" value="FCD"/>
    <property type="match status" value="1"/>
</dbReference>
<organism evidence="5 6">
    <name type="scientific">Undibacter mobilis</name>
    <dbReference type="NCBI Taxonomy" id="2292256"/>
    <lineage>
        <taxon>Bacteria</taxon>
        <taxon>Pseudomonadati</taxon>
        <taxon>Pseudomonadota</taxon>
        <taxon>Alphaproteobacteria</taxon>
        <taxon>Hyphomicrobiales</taxon>
        <taxon>Nitrobacteraceae</taxon>
        <taxon>Undibacter</taxon>
    </lineage>
</organism>
<comment type="caution">
    <text evidence="5">The sequence shown here is derived from an EMBL/GenBank/DDBJ whole genome shotgun (WGS) entry which is preliminary data.</text>
</comment>
<keyword evidence="6" id="KW-1185">Reference proteome</keyword>
<dbReference type="AlphaFoldDB" id="A0A371BAR9"/>
<dbReference type="InterPro" id="IPR036388">
    <property type="entry name" value="WH-like_DNA-bd_sf"/>
</dbReference>
<evidence type="ECO:0000259" key="4">
    <source>
        <dbReference type="PROSITE" id="PS50949"/>
    </source>
</evidence>
<protein>
    <submittedName>
        <fullName evidence="5">GntR family transcriptional regulator</fullName>
    </submittedName>
</protein>
<keyword evidence="3" id="KW-0804">Transcription</keyword>
<dbReference type="GO" id="GO:0003677">
    <property type="term" value="F:DNA binding"/>
    <property type="evidence" value="ECO:0007669"/>
    <property type="project" value="UniProtKB-KW"/>
</dbReference>
<gene>
    <name evidence="5" type="ORF">DXH78_08950</name>
</gene>
<dbReference type="Proteomes" id="UP000263993">
    <property type="component" value="Unassembled WGS sequence"/>
</dbReference>